<accession>A0A3T1D510</accession>
<evidence type="ECO:0000313" key="2">
    <source>
        <dbReference type="Proteomes" id="UP000289856"/>
    </source>
</evidence>
<dbReference type="AlphaFoldDB" id="A0A3T1D510"/>
<proteinExistence type="predicted"/>
<sequence>MYCTSLYKNYRICSDEIVTISHSCTVDSKIVVYQYIDISKKDLFNVGK</sequence>
<evidence type="ECO:0000313" key="1">
    <source>
        <dbReference type="EMBL" id="BBI33128.1"/>
    </source>
</evidence>
<dbReference type="EMBL" id="AP019400">
    <property type="protein sequence ID" value="BBI33128.1"/>
    <property type="molecule type" value="Genomic_DNA"/>
</dbReference>
<reference evidence="1 2" key="1">
    <citation type="submission" date="2019-01" db="EMBL/GenBank/DDBJ databases">
        <title>Complete genome sequence of Cohnella hallensis HS21 isolated from Korean fir (Abies koreana) rhizospheric soil.</title>
        <authorList>
            <person name="Jiang L."/>
            <person name="Kang S.W."/>
            <person name="Kim S."/>
            <person name="Jung J."/>
            <person name="Kim C.Y."/>
            <person name="Kim D.H."/>
            <person name="Kim S.W."/>
            <person name="Lee J."/>
        </authorList>
    </citation>
    <scope>NUCLEOTIDE SEQUENCE [LARGE SCALE GENOMIC DNA]</scope>
    <source>
        <strain evidence="1 2">HS21</strain>
    </source>
</reference>
<dbReference type="Proteomes" id="UP000289856">
    <property type="component" value="Chromosome"/>
</dbReference>
<protein>
    <submittedName>
        <fullName evidence="1">Uncharacterized protein</fullName>
    </submittedName>
</protein>
<organism evidence="1 2">
    <name type="scientific">Cohnella abietis</name>
    <dbReference type="NCBI Taxonomy" id="2507935"/>
    <lineage>
        <taxon>Bacteria</taxon>
        <taxon>Bacillati</taxon>
        <taxon>Bacillota</taxon>
        <taxon>Bacilli</taxon>
        <taxon>Bacillales</taxon>
        <taxon>Paenibacillaceae</taxon>
        <taxon>Cohnella</taxon>
    </lineage>
</organism>
<keyword evidence="2" id="KW-1185">Reference proteome</keyword>
<dbReference type="KEGG" id="cohn:KCTCHS21_25270"/>
<gene>
    <name evidence="1" type="ORF">KCTCHS21_25270</name>
</gene>
<name>A0A3T1D510_9BACL</name>